<keyword evidence="2" id="KW-0732">Signal</keyword>
<dbReference type="GO" id="GO:0016853">
    <property type="term" value="F:isomerase activity"/>
    <property type="evidence" value="ECO:0007669"/>
    <property type="project" value="UniProtKB-KW"/>
</dbReference>
<dbReference type="EMBL" id="FNOM01000006">
    <property type="protein sequence ID" value="SDX21816.1"/>
    <property type="molecule type" value="Genomic_DNA"/>
</dbReference>
<evidence type="ECO:0000313" key="9">
    <source>
        <dbReference type="Proteomes" id="UP000198539"/>
    </source>
</evidence>
<evidence type="ECO:0000256" key="2">
    <source>
        <dbReference type="ARBA" id="ARBA00022729"/>
    </source>
</evidence>
<evidence type="ECO:0000259" key="7">
    <source>
        <dbReference type="PROSITE" id="PS51352"/>
    </source>
</evidence>
<dbReference type="RefSeq" id="WP_223814289.1">
    <property type="nucleotide sequence ID" value="NZ_CP061498.1"/>
</dbReference>
<dbReference type="Pfam" id="PF01323">
    <property type="entry name" value="DSBA"/>
    <property type="match status" value="1"/>
</dbReference>
<proteinExistence type="inferred from homology"/>
<dbReference type="InterPro" id="IPR006660">
    <property type="entry name" value="Arsenate_reductase-like"/>
</dbReference>
<dbReference type="PROSITE" id="PS51353">
    <property type="entry name" value="ARSC"/>
    <property type="match status" value="1"/>
</dbReference>
<feature type="domain" description="Thioredoxin" evidence="7">
    <location>
        <begin position="95"/>
        <end position="282"/>
    </location>
</feature>
<dbReference type="PANTHER" id="PTHR13887:SF14">
    <property type="entry name" value="DISULFIDE BOND FORMATION PROTEIN D"/>
    <property type="match status" value="1"/>
</dbReference>
<dbReference type="STRING" id="564137.SAMN04488238_106107"/>
<dbReference type="PROSITE" id="PS51352">
    <property type="entry name" value="THIOREDOXIN_2"/>
    <property type="match status" value="1"/>
</dbReference>
<dbReference type="InterPro" id="IPR001853">
    <property type="entry name" value="DSBA-like_thioredoxin_dom"/>
</dbReference>
<comment type="similarity">
    <text evidence="1 6">Belongs to the ArsC family.</text>
</comment>
<keyword evidence="8" id="KW-0413">Isomerase</keyword>
<evidence type="ECO:0000256" key="6">
    <source>
        <dbReference type="PROSITE-ProRule" id="PRU01282"/>
    </source>
</evidence>
<dbReference type="Pfam" id="PF18312">
    <property type="entry name" value="ScsC_N"/>
    <property type="match status" value="1"/>
</dbReference>
<dbReference type="CDD" id="cd03023">
    <property type="entry name" value="DsbA_Com1_like"/>
    <property type="match status" value="1"/>
</dbReference>
<reference evidence="8 9" key="1">
    <citation type="submission" date="2016-10" db="EMBL/GenBank/DDBJ databases">
        <authorList>
            <person name="de Groot N.N."/>
        </authorList>
    </citation>
    <scope>NUCLEOTIDE SEQUENCE [LARGE SCALE GENOMIC DNA]</scope>
    <source>
        <strain evidence="8 9">CGMCC 1.8894</strain>
    </source>
</reference>
<evidence type="ECO:0000256" key="4">
    <source>
        <dbReference type="ARBA" id="ARBA00023157"/>
    </source>
</evidence>
<dbReference type="GO" id="GO:0016491">
    <property type="term" value="F:oxidoreductase activity"/>
    <property type="evidence" value="ECO:0007669"/>
    <property type="project" value="UniProtKB-KW"/>
</dbReference>
<dbReference type="PANTHER" id="PTHR13887">
    <property type="entry name" value="GLUTATHIONE S-TRANSFERASE KAPPA"/>
    <property type="match status" value="1"/>
</dbReference>
<dbReference type="InterPro" id="IPR013766">
    <property type="entry name" value="Thioredoxin_domain"/>
</dbReference>
<dbReference type="Proteomes" id="UP000198539">
    <property type="component" value="Unassembled WGS sequence"/>
</dbReference>
<keyword evidence="9" id="KW-1185">Reference proteome</keyword>
<dbReference type="InterPro" id="IPR036249">
    <property type="entry name" value="Thioredoxin-like_sf"/>
</dbReference>
<accession>A0A1H2ZWS6</accession>
<name>A0A1H2ZWS6_9RHOB</name>
<dbReference type="InterPro" id="IPR041205">
    <property type="entry name" value="ScsC_N"/>
</dbReference>
<evidence type="ECO:0000256" key="1">
    <source>
        <dbReference type="ARBA" id="ARBA00007198"/>
    </source>
</evidence>
<keyword evidence="4" id="KW-1015">Disulfide bond</keyword>
<protein>
    <submittedName>
        <fullName evidence="8">Protein-disulfide isomerase</fullName>
    </submittedName>
</protein>
<keyword evidence="5" id="KW-0676">Redox-active center</keyword>
<dbReference type="Gene3D" id="3.40.30.10">
    <property type="entry name" value="Glutaredoxin"/>
    <property type="match status" value="1"/>
</dbReference>
<evidence type="ECO:0000256" key="3">
    <source>
        <dbReference type="ARBA" id="ARBA00023002"/>
    </source>
</evidence>
<evidence type="ECO:0000313" key="8">
    <source>
        <dbReference type="EMBL" id="SDX21816.1"/>
    </source>
</evidence>
<gene>
    <name evidence="8" type="ORF">SAMN04488238_106107</name>
</gene>
<keyword evidence="3" id="KW-0560">Oxidoreductase</keyword>
<dbReference type="SUPFAM" id="SSF52833">
    <property type="entry name" value="Thioredoxin-like"/>
    <property type="match status" value="1"/>
</dbReference>
<sequence length="282" mass="30422">MKEFNDHLLVVGGSFAAAALIMLAAGTALTPAPTPAVVEPAVIEAAGTNPAAPSSTEETAIAGLDRAAFGTEVRRYLLDNPEVIFEAVAEYERRTTAQQGEMDATLVEINYDAIFNDGHSWVGGNPDGDITLVEFMDYQCSFCRRAHPEVLQLLEQDGNIRFIVKEFPILGPQSEVASRFAIAVHQLGGDDAYQQAHDAMMELEGAVTNEALDEIAAGLNLDLDAVQARMNADEVTTIIEENRALAQRLQISGTPTFVLESELLRGFMPADAMQQVADDLRG</sequence>
<dbReference type="AlphaFoldDB" id="A0A1H2ZWS6"/>
<organism evidence="8 9">
    <name type="scientific">Roseicitreum antarcticum</name>
    <dbReference type="NCBI Taxonomy" id="564137"/>
    <lineage>
        <taxon>Bacteria</taxon>
        <taxon>Pseudomonadati</taxon>
        <taxon>Pseudomonadota</taxon>
        <taxon>Alphaproteobacteria</taxon>
        <taxon>Rhodobacterales</taxon>
        <taxon>Paracoccaceae</taxon>
        <taxon>Roseicitreum</taxon>
    </lineage>
</organism>
<evidence type="ECO:0000256" key="5">
    <source>
        <dbReference type="ARBA" id="ARBA00023284"/>
    </source>
</evidence>